<evidence type="ECO:0000256" key="1">
    <source>
        <dbReference type="SAM" id="SignalP"/>
    </source>
</evidence>
<reference evidence="3" key="1">
    <citation type="submission" date="2013-03" db="EMBL/GenBank/DDBJ databases">
        <authorList>
            <person name="Jeffery W."/>
            <person name="Warren W."/>
            <person name="Wilson R.K."/>
        </authorList>
    </citation>
    <scope>NUCLEOTIDE SEQUENCE</scope>
    <source>
        <strain evidence="3">female</strain>
    </source>
</reference>
<keyword evidence="3" id="KW-1185">Reference proteome</keyword>
<dbReference type="AlphaFoldDB" id="A0A3B1K2A9"/>
<evidence type="ECO:0000313" key="2">
    <source>
        <dbReference type="Ensembl" id="ENSAMXP00000048235.1"/>
    </source>
</evidence>
<dbReference type="GeneTree" id="ENSGT00940000175378"/>
<accession>A0A3B1K2A9</accession>
<reference evidence="2" key="4">
    <citation type="submission" date="2025-09" db="UniProtKB">
        <authorList>
            <consortium name="Ensembl"/>
        </authorList>
    </citation>
    <scope>IDENTIFICATION</scope>
</reference>
<reference evidence="2" key="3">
    <citation type="submission" date="2025-08" db="UniProtKB">
        <authorList>
            <consortium name="Ensembl"/>
        </authorList>
    </citation>
    <scope>IDENTIFICATION</scope>
</reference>
<feature type="signal peptide" evidence="1">
    <location>
        <begin position="1"/>
        <end position="16"/>
    </location>
</feature>
<dbReference type="GO" id="GO:0005737">
    <property type="term" value="C:cytoplasm"/>
    <property type="evidence" value="ECO:0007669"/>
    <property type="project" value="TreeGrafter"/>
</dbReference>
<sequence>MYLNVFLLLFLLFLSGERVMQPQLLEVNFSPDCHRACLYHPASYDTCFQTLFLDQADQCPVTKLYDCSAF</sequence>
<dbReference type="PANTHER" id="PTHR46088:SF1">
    <property type="entry name" value="TUBULIN--TYROSINE LIGASE-LIKE PROTEIN 12"/>
    <property type="match status" value="1"/>
</dbReference>
<protein>
    <recommendedName>
        <fullName evidence="4">Secreted protein</fullName>
    </recommendedName>
</protein>
<organism evidence="2 3">
    <name type="scientific">Astyanax mexicanus</name>
    <name type="common">Blind cave fish</name>
    <name type="synonym">Astyanax fasciatus mexicanus</name>
    <dbReference type="NCBI Taxonomy" id="7994"/>
    <lineage>
        <taxon>Eukaryota</taxon>
        <taxon>Metazoa</taxon>
        <taxon>Chordata</taxon>
        <taxon>Craniata</taxon>
        <taxon>Vertebrata</taxon>
        <taxon>Euteleostomi</taxon>
        <taxon>Actinopterygii</taxon>
        <taxon>Neopterygii</taxon>
        <taxon>Teleostei</taxon>
        <taxon>Ostariophysi</taxon>
        <taxon>Characiformes</taxon>
        <taxon>Characoidei</taxon>
        <taxon>Acestrorhamphidae</taxon>
        <taxon>Acestrorhamphinae</taxon>
        <taxon>Astyanax</taxon>
    </lineage>
</organism>
<dbReference type="Pfam" id="PF03133">
    <property type="entry name" value="TTL"/>
    <property type="match status" value="1"/>
</dbReference>
<dbReference type="Ensembl" id="ENSAMXT00000032629.1">
    <property type="protein sequence ID" value="ENSAMXP00000048235.1"/>
    <property type="gene ID" value="ENSAMXG00000041664.1"/>
</dbReference>
<reference evidence="3" key="2">
    <citation type="journal article" date="2014" name="Nat. Commun.">
        <title>The cavefish genome reveals candidate genes for eye loss.</title>
        <authorList>
            <person name="McGaugh S.E."/>
            <person name="Gross J.B."/>
            <person name="Aken B."/>
            <person name="Blin M."/>
            <person name="Borowsky R."/>
            <person name="Chalopin D."/>
            <person name="Hinaux H."/>
            <person name="Jeffery W.R."/>
            <person name="Keene A."/>
            <person name="Ma L."/>
            <person name="Minx P."/>
            <person name="Murphy D."/>
            <person name="O'Quin K.E."/>
            <person name="Retaux S."/>
            <person name="Rohner N."/>
            <person name="Searle S.M."/>
            <person name="Stahl B.A."/>
            <person name="Tabin C."/>
            <person name="Volff J.N."/>
            <person name="Yoshizawa M."/>
            <person name="Warren W.C."/>
        </authorList>
    </citation>
    <scope>NUCLEOTIDE SEQUENCE [LARGE SCALE GENOMIC DNA]</scope>
    <source>
        <strain evidence="3">female</strain>
    </source>
</reference>
<keyword evidence="1" id="KW-0732">Signal</keyword>
<dbReference type="InParanoid" id="A0A3B1K2A9"/>
<dbReference type="Bgee" id="ENSAMXG00000041664">
    <property type="expression patterns" value="Expressed in muscle tissue and 2 other cell types or tissues"/>
</dbReference>
<dbReference type="STRING" id="7994.ENSAMXP00000048235"/>
<dbReference type="InterPro" id="IPR004344">
    <property type="entry name" value="TTL/TTLL_fam"/>
</dbReference>
<evidence type="ECO:0008006" key="4">
    <source>
        <dbReference type="Google" id="ProtNLM"/>
    </source>
</evidence>
<proteinExistence type="predicted"/>
<dbReference type="InterPro" id="IPR027749">
    <property type="entry name" value="TTLL12"/>
</dbReference>
<feature type="chain" id="PRO_5017247264" description="Secreted protein" evidence="1">
    <location>
        <begin position="17"/>
        <end position="70"/>
    </location>
</feature>
<evidence type="ECO:0000313" key="3">
    <source>
        <dbReference type="Proteomes" id="UP000018467"/>
    </source>
</evidence>
<name>A0A3B1K2A9_ASTMX</name>
<dbReference type="PANTHER" id="PTHR46088">
    <property type="entry name" value="TUBULIN--TYROSINE LIGASE-LIKE PROTEIN 12"/>
    <property type="match status" value="1"/>
</dbReference>
<dbReference type="Proteomes" id="UP000018467">
    <property type="component" value="Unassembled WGS sequence"/>
</dbReference>